<comment type="caution">
    <text evidence="2">The sequence shown here is derived from an EMBL/GenBank/DDBJ whole genome shotgun (WGS) entry which is preliminary data.</text>
</comment>
<organism evidence="2">
    <name type="scientific">bioreactor metagenome</name>
    <dbReference type="NCBI Taxonomy" id="1076179"/>
    <lineage>
        <taxon>unclassified sequences</taxon>
        <taxon>metagenomes</taxon>
        <taxon>ecological metagenomes</taxon>
    </lineage>
</organism>
<evidence type="ECO:0000259" key="1">
    <source>
        <dbReference type="Pfam" id="PF07883"/>
    </source>
</evidence>
<dbReference type="SUPFAM" id="SSF51182">
    <property type="entry name" value="RmlC-like cupins"/>
    <property type="match status" value="1"/>
</dbReference>
<accession>A0A645BEH2</accession>
<feature type="domain" description="Cupin type-2" evidence="1">
    <location>
        <begin position="50"/>
        <end position="107"/>
    </location>
</feature>
<dbReference type="Gene3D" id="2.60.120.10">
    <property type="entry name" value="Jelly Rolls"/>
    <property type="match status" value="1"/>
</dbReference>
<evidence type="ECO:0000313" key="2">
    <source>
        <dbReference type="EMBL" id="MPM63061.1"/>
    </source>
</evidence>
<sequence>MENKPLDNVFDAPGWDKIKEYYETLIEKPGFRIEKIMSSGHTSPAEGWYDQNENETVILLKGHAVIEFEKDRRVEMKTGDVLTIYAHELHKVVFTSVDPECVWVAVFWN</sequence>
<name>A0A645BEH2_9ZZZZ</name>
<proteinExistence type="predicted"/>
<reference evidence="2" key="1">
    <citation type="submission" date="2019-08" db="EMBL/GenBank/DDBJ databases">
        <authorList>
            <person name="Kucharzyk K."/>
            <person name="Murdoch R.W."/>
            <person name="Higgins S."/>
            <person name="Loffler F."/>
        </authorList>
    </citation>
    <scope>NUCLEOTIDE SEQUENCE</scope>
</reference>
<dbReference type="EMBL" id="VSSQ01019193">
    <property type="protein sequence ID" value="MPM63061.1"/>
    <property type="molecule type" value="Genomic_DNA"/>
</dbReference>
<protein>
    <recommendedName>
        <fullName evidence="1">Cupin type-2 domain-containing protein</fullName>
    </recommendedName>
</protein>
<dbReference type="Pfam" id="PF07883">
    <property type="entry name" value="Cupin_2"/>
    <property type="match status" value="1"/>
</dbReference>
<dbReference type="AlphaFoldDB" id="A0A645BEH2"/>
<dbReference type="InterPro" id="IPR011051">
    <property type="entry name" value="RmlC_Cupin_sf"/>
</dbReference>
<gene>
    <name evidence="2" type="ORF">SDC9_109939</name>
</gene>
<dbReference type="InterPro" id="IPR013096">
    <property type="entry name" value="Cupin_2"/>
</dbReference>
<dbReference type="InterPro" id="IPR014710">
    <property type="entry name" value="RmlC-like_jellyroll"/>
</dbReference>
<dbReference type="CDD" id="cd06981">
    <property type="entry name" value="cupin_reut_a1446"/>
    <property type="match status" value="1"/>
</dbReference>